<name>A0AAD7MYA2_9AGAR</name>
<dbReference type="EMBL" id="JARKIB010000112">
    <property type="protein sequence ID" value="KAJ7738308.1"/>
    <property type="molecule type" value="Genomic_DNA"/>
</dbReference>
<accession>A0AAD7MYA2</accession>
<proteinExistence type="predicted"/>
<evidence type="ECO:0000313" key="3">
    <source>
        <dbReference type="Proteomes" id="UP001215598"/>
    </source>
</evidence>
<gene>
    <name evidence="2" type="ORF">B0H16DRAFT_1570414</name>
</gene>
<feature type="signal peptide" evidence="1">
    <location>
        <begin position="1"/>
        <end position="22"/>
    </location>
</feature>
<feature type="chain" id="PRO_5042283845" description="Ricin B lectin domain-containing protein" evidence="1">
    <location>
        <begin position="23"/>
        <end position="147"/>
    </location>
</feature>
<sequence length="147" mass="15324">MSVPCIPTGSFLLLDFLGRCLTVNITGGSVFSPVIAAQCTTLPQQTWSLQPVNHGAILVSGLSQGAGETVLLAEGSNEQAITSGNTGFGFNITCLPVGAHSVTLVDNLIGTEITLTSSQEGQSETAQVIFEPLNGSFEQIWTIVDLD</sequence>
<reference evidence="2" key="1">
    <citation type="submission" date="2023-03" db="EMBL/GenBank/DDBJ databases">
        <title>Massive genome expansion in bonnet fungi (Mycena s.s.) driven by repeated elements and novel gene families across ecological guilds.</title>
        <authorList>
            <consortium name="Lawrence Berkeley National Laboratory"/>
            <person name="Harder C.B."/>
            <person name="Miyauchi S."/>
            <person name="Viragh M."/>
            <person name="Kuo A."/>
            <person name="Thoen E."/>
            <person name="Andreopoulos B."/>
            <person name="Lu D."/>
            <person name="Skrede I."/>
            <person name="Drula E."/>
            <person name="Henrissat B."/>
            <person name="Morin E."/>
            <person name="Kohler A."/>
            <person name="Barry K."/>
            <person name="LaButti K."/>
            <person name="Morin E."/>
            <person name="Salamov A."/>
            <person name="Lipzen A."/>
            <person name="Mereny Z."/>
            <person name="Hegedus B."/>
            <person name="Baldrian P."/>
            <person name="Stursova M."/>
            <person name="Weitz H."/>
            <person name="Taylor A."/>
            <person name="Grigoriev I.V."/>
            <person name="Nagy L.G."/>
            <person name="Martin F."/>
            <person name="Kauserud H."/>
        </authorList>
    </citation>
    <scope>NUCLEOTIDE SEQUENCE</scope>
    <source>
        <strain evidence="2">CBHHK182m</strain>
    </source>
</reference>
<keyword evidence="3" id="KW-1185">Reference proteome</keyword>
<keyword evidence="1" id="KW-0732">Signal</keyword>
<organism evidence="2 3">
    <name type="scientific">Mycena metata</name>
    <dbReference type="NCBI Taxonomy" id="1033252"/>
    <lineage>
        <taxon>Eukaryota</taxon>
        <taxon>Fungi</taxon>
        <taxon>Dikarya</taxon>
        <taxon>Basidiomycota</taxon>
        <taxon>Agaricomycotina</taxon>
        <taxon>Agaricomycetes</taxon>
        <taxon>Agaricomycetidae</taxon>
        <taxon>Agaricales</taxon>
        <taxon>Marasmiineae</taxon>
        <taxon>Mycenaceae</taxon>
        <taxon>Mycena</taxon>
    </lineage>
</organism>
<evidence type="ECO:0000313" key="2">
    <source>
        <dbReference type="EMBL" id="KAJ7738308.1"/>
    </source>
</evidence>
<protein>
    <recommendedName>
        <fullName evidence="4">Ricin B lectin domain-containing protein</fullName>
    </recommendedName>
</protein>
<evidence type="ECO:0008006" key="4">
    <source>
        <dbReference type="Google" id="ProtNLM"/>
    </source>
</evidence>
<dbReference type="Gene3D" id="2.80.10.50">
    <property type="match status" value="1"/>
</dbReference>
<dbReference type="AlphaFoldDB" id="A0AAD7MYA2"/>
<evidence type="ECO:0000256" key="1">
    <source>
        <dbReference type="SAM" id="SignalP"/>
    </source>
</evidence>
<comment type="caution">
    <text evidence="2">The sequence shown here is derived from an EMBL/GenBank/DDBJ whole genome shotgun (WGS) entry which is preliminary data.</text>
</comment>
<dbReference type="Proteomes" id="UP001215598">
    <property type="component" value="Unassembled WGS sequence"/>
</dbReference>